<evidence type="ECO:0000256" key="2">
    <source>
        <dbReference type="SAM" id="Phobius"/>
    </source>
</evidence>
<dbReference type="SUPFAM" id="SSF88723">
    <property type="entry name" value="PIN domain-like"/>
    <property type="match status" value="1"/>
</dbReference>
<gene>
    <name evidence="4" type="primary">RvY_07019-1</name>
    <name evidence="4" type="synonym">RvY_07019.1</name>
    <name evidence="4" type="ORF">RvY_07019</name>
</gene>
<dbReference type="PANTHER" id="PTHR16161:SF0">
    <property type="entry name" value="TRANSCRIPTIONAL PROTEIN SWT1"/>
    <property type="match status" value="1"/>
</dbReference>
<keyword evidence="5" id="KW-1185">Reference proteome</keyword>
<evidence type="ECO:0000313" key="4">
    <source>
        <dbReference type="EMBL" id="GAU95395.1"/>
    </source>
</evidence>
<evidence type="ECO:0000259" key="3">
    <source>
        <dbReference type="Pfam" id="PF13638"/>
    </source>
</evidence>
<proteinExistence type="predicted"/>
<dbReference type="Pfam" id="PF13638">
    <property type="entry name" value="PIN_4"/>
    <property type="match status" value="1"/>
</dbReference>
<dbReference type="InterPro" id="IPR052626">
    <property type="entry name" value="SWT1_Regulator"/>
</dbReference>
<keyword evidence="2" id="KW-0812">Transmembrane</keyword>
<dbReference type="InterPro" id="IPR002716">
    <property type="entry name" value="PIN_dom"/>
</dbReference>
<dbReference type="Proteomes" id="UP000186922">
    <property type="component" value="Unassembled WGS sequence"/>
</dbReference>
<comment type="caution">
    <text evidence="4">The sequence shown here is derived from an EMBL/GenBank/DDBJ whole genome shotgun (WGS) entry which is preliminary data.</text>
</comment>
<dbReference type="OrthoDB" id="10065705at2759"/>
<evidence type="ECO:0000256" key="1">
    <source>
        <dbReference type="SAM" id="MobiDB-lite"/>
    </source>
</evidence>
<keyword evidence="2" id="KW-1133">Transmembrane helix</keyword>
<evidence type="ECO:0000313" key="5">
    <source>
        <dbReference type="Proteomes" id="UP000186922"/>
    </source>
</evidence>
<dbReference type="AlphaFoldDB" id="A0A1D1V3V7"/>
<protein>
    <recommendedName>
        <fullName evidence="3">PIN domain-containing protein</fullName>
    </recommendedName>
</protein>
<dbReference type="InterPro" id="IPR029060">
    <property type="entry name" value="PIN-like_dom_sf"/>
</dbReference>
<sequence>MSLRPRVKDPLHLVLDTNVFLASPNHNGESAQYRRSIVEILEEFVNGNFGTLPSTLHVRIPWIVRSELVGIASEDVSHCWHPSLTTAGQAKKVLEYLDSIAVHGDTCVTYQNKFEYQEVTVLRKHEADNDEMVLLTCVQVRQNHSPNIWLVTNDVRLQARAIRSGISSITLAGLKHAMTLWPAATGGSGNTFVDTIPPQWVRSRVGRPASSANASESAKPGTPSTPDVVACKEDVGSVRKFFGSLTRTVSWLLINILIGIAAKFLYV</sequence>
<dbReference type="EMBL" id="BDGG01000003">
    <property type="protein sequence ID" value="GAU95395.1"/>
    <property type="molecule type" value="Genomic_DNA"/>
</dbReference>
<reference evidence="4 5" key="1">
    <citation type="journal article" date="2016" name="Nat. Commun.">
        <title>Extremotolerant tardigrade genome and improved radiotolerance of human cultured cells by tardigrade-unique protein.</title>
        <authorList>
            <person name="Hashimoto T."/>
            <person name="Horikawa D.D."/>
            <person name="Saito Y."/>
            <person name="Kuwahara H."/>
            <person name="Kozuka-Hata H."/>
            <person name="Shin-I T."/>
            <person name="Minakuchi Y."/>
            <person name="Ohishi K."/>
            <person name="Motoyama A."/>
            <person name="Aizu T."/>
            <person name="Enomoto A."/>
            <person name="Kondo K."/>
            <person name="Tanaka S."/>
            <person name="Hara Y."/>
            <person name="Koshikawa S."/>
            <person name="Sagara H."/>
            <person name="Miura T."/>
            <person name="Yokobori S."/>
            <person name="Miyagawa K."/>
            <person name="Suzuki Y."/>
            <person name="Kubo T."/>
            <person name="Oyama M."/>
            <person name="Kohara Y."/>
            <person name="Fujiyama A."/>
            <person name="Arakawa K."/>
            <person name="Katayama T."/>
            <person name="Toyoda A."/>
            <person name="Kunieda T."/>
        </authorList>
    </citation>
    <scope>NUCLEOTIDE SEQUENCE [LARGE SCALE GENOMIC DNA]</scope>
    <source>
        <strain evidence="4 5">YOKOZUNA-1</strain>
    </source>
</reference>
<feature type="transmembrane region" description="Helical" evidence="2">
    <location>
        <begin position="249"/>
        <end position="266"/>
    </location>
</feature>
<feature type="region of interest" description="Disordered" evidence="1">
    <location>
        <begin position="207"/>
        <end position="228"/>
    </location>
</feature>
<dbReference type="PANTHER" id="PTHR16161">
    <property type="entry name" value="TRANSCRIPTIONAL PROTEIN SWT1"/>
    <property type="match status" value="1"/>
</dbReference>
<dbReference type="Gene3D" id="3.40.50.1010">
    <property type="entry name" value="5'-nuclease"/>
    <property type="match status" value="1"/>
</dbReference>
<dbReference type="GO" id="GO:0005634">
    <property type="term" value="C:nucleus"/>
    <property type="evidence" value="ECO:0007669"/>
    <property type="project" value="TreeGrafter"/>
</dbReference>
<organism evidence="4 5">
    <name type="scientific">Ramazzottius varieornatus</name>
    <name type="common">Water bear</name>
    <name type="synonym">Tardigrade</name>
    <dbReference type="NCBI Taxonomy" id="947166"/>
    <lineage>
        <taxon>Eukaryota</taxon>
        <taxon>Metazoa</taxon>
        <taxon>Ecdysozoa</taxon>
        <taxon>Tardigrada</taxon>
        <taxon>Eutardigrada</taxon>
        <taxon>Parachela</taxon>
        <taxon>Hypsibioidea</taxon>
        <taxon>Ramazzottiidae</taxon>
        <taxon>Ramazzottius</taxon>
    </lineage>
</organism>
<keyword evidence="2" id="KW-0472">Membrane</keyword>
<feature type="domain" description="PIN" evidence="3">
    <location>
        <begin position="13"/>
        <end position="170"/>
    </location>
</feature>
<name>A0A1D1V3V7_RAMVA</name>
<accession>A0A1D1V3V7</accession>